<accession>A0A5P2HDH1</accession>
<dbReference type="PANTHER" id="PTHR44757:SF2">
    <property type="entry name" value="BIOFILM ARCHITECTURE MAINTENANCE PROTEIN MBAA"/>
    <property type="match status" value="1"/>
</dbReference>
<evidence type="ECO:0000313" key="4">
    <source>
        <dbReference type="Proteomes" id="UP000322822"/>
    </source>
</evidence>
<dbReference type="EMBL" id="CP044067">
    <property type="protein sequence ID" value="QET06231.1"/>
    <property type="molecule type" value="Genomic_DNA"/>
</dbReference>
<name>A0A5P2HDH1_9BURK</name>
<dbReference type="PROSITE" id="PS50887">
    <property type="entry name" value="GGDEF"/>
    <property type="match status" value="1"/>
</dbReference>
<dbReference type="InterPro" id="IPR052155">
    <property type="entry name" value="Biofilm_reg_signaling"/>
</dbReference>
<dbReference type="Proteomes" id="UP000322822">
    <property type="component" value="Chromosome 2"/>
</dbReference>
<dbReference type="OrthoDB" id="9813903at2"/>
<dbReference type="InterPro" id="IPR000160">
    <property type="entry name" value="GGDEF_dom"/>
</dbReference>
<dbReference type="Gene3D" id="3.20.20.450">
    <property type="entry name" value="EAL domain"/>
    <property type="match status" value="1"/>
</dbReference>
<gene>
    <name evidence="3" type="ORF">FOB72_30440</name>
</gene>
<dbReference type="CDD" id="cd00130">
    <property type="entry name" value="PAS"/>
    <property type="match status" value="1"/>
</dbReference>
<dbReference type="SMART" id="SM00267">
    <property type="entry name" value="GGDEF"/>
    <property type="match status" value="1"/>
</dbReference>
<dbReference type="Gene3D" id="3.30.450.20">
    <property type="entry name" value="PAS domain"/>
    <property type="match status" value="1"/>
</dbReference>
<dbReference type="RefSeq" id="WP_150376949.1">
    <property type="nucleotide sequence ID" value="NZ_CP044067.1"/>
</dbReference>
<sequence>MTSITFDVALAHDPVDRDFVALDALSAVSGESAEERAAEREGWALLEATGDLALQTGTAGRIRRATESSALLLDYPREYLLRVSVLDIVAAEERQRLAWLLQRCAQDGTVRRDRFRFVCGIRSSRWIDLRITRRVIDDRVDDRVDDRTNTRTDDRVDDRAGERTELLLTGHDVTDWVENERQLVELSYQDPLTGAGNRAYMRKRIAEFSARGTPGQLFALALMDLDGFKKVNDSLGHEFGDALLKEIGKRLQDALRSRNMVARLGGDEFVLLLEGLDSESEAIRILERVIHVCRQPFHLGGCQVRITTSIGLAFGGTASPAGNPADMPLTESQWLRRADLAMYEAKALGKNRYCLYSPEFEHRLDEQFRIEQSMFEAVQNGEFLLHYQPIVWPETGEVCATEALMRWEHPQGAIPPDVFIPMAENNGLIKHLGAWALRCACAQLASWDAQGIHVQHMSVNVSPVQFRHPGFLDSVRNAIQDARISPDRVVLEITESALMTDPAATESLLTELRALGIRFAVDDFGTGYSSLSYLRRFPLSALKIDRSFVSDMMDSPHARTIVSAVMSLSRELGLVAIAEGVESDAQAQLLSAQGCTLVQGWRYAQALPPGEFERALHAGALQLGQTDVFPSQGQA</sequence>
<dbReference type="AlphaFoldDB" id="A0A5P2HDH1"/>
<dbReference type="NCBIfam" id="TIGR00254">
    <property type="entry name" value="GGDEF"/>
    <property type="match status" value="1"/>
</dbReference>
<dbReference type="SUPFAM" id="SSF55785">
    <property type="entry name" value="PYP-like sensor domain (PAS domain)"/>
    <property type="match status" value="1"/>
</dbReference>
<dbReference type="InterPro" id="IPR001633">
    <property type="entry name" value="EAL_dom"/>
</dbReference>
<evidence type="ECO:0000313" key="3">
    <source>
        <dbReference type="EMBL" id="QET06231.1"/>
    </source>
</evidence>
<dbReference type="InterPro" id="IPR035965">
    <property type="entry name" value="PAS-like_dom_sf"/>
</dbReference>
<dbReference type="SMART" id="SM00052">
    <property type="entry name" value="EAL"/>
    <property type="match status" value="1"/>
</dbReference>
<dbReference type="SUPFAM" id="SSF141868">
    <property type="entry name" value="EAL domain-like"/>
    <property type="match status" value="1"/>
</dbReference>
<organism evidence="3 4">
    <name type="scientific">Cupriavidus pauculus</name>
    <dbReference type="NCBI Taxonomy" id="82633"/>
    <lineage>
        <taxon>Bacteria</taxon>
        <taxon>Pseudomonadati</taxon>
        <taxon>Pseudomonadota</taxon>
        <taxon>Betaproteobacteria</taxon>
        <taxon>Burkholderiales</taxon>
        <taxon>Burkholderiaceae</taxon>
        <taxon>Cupriavidus</taxon>
    </lineage>
</organism>
<feature type="domain" description="GGDEF" evidence="2">
    <location>
        <begin position="216"/>
        <end position="358"/>
    </location>
</feature>
<dbReference type="Gene3D" id="3.30.70.270">
    <property type="match status" value="1"/>
</dbReference>
<evidence type="ECO:0000259" key="1">
    <source>
        <dbReference type="PROSITE" id="PS50883"/>
    </source>
</evidence>
<dbReference type="CDD" id="cd01949">
    <property type="entry name" value="GGDEF"/>
    <property type="match status" value="1"/>
</dbReference>
<dbReference type="InterPro" id="IPR000014">
    <property type="entry name" value="PAS"/>
</dbReference>
<dbReference type="Pfam" id="PF00563">
    <property type="entry name" value="EAL"/>
    <property type="match status" value="1"/>
</dbReference>
<dbReference type="InterPro" id="IPR035919">
    <property type="entry name" value="EAL_sf"/>
</dbReference>
<protein>
    <submittedName>
        <fullName evidence="3">EAL domain-containing protein</fullName>
    </submittedName>
</protein>
<dbReference type="SUPFAM" id="SSF55073">
    <property type="entry name" value="Nucleotide cyclase"/>
    <property type="match status" value="1"/>
</dbReference>
<evidence type="ECO:0000259" key="2">
    <source>
        <dbReference type="PROSITE" id="PS50887"/>
    </source>
</evidence>
<dbReference type="Pfam" id="PF00990">
    <property type="entry name" value="GGDEF"/>
    <property type="match status" value="1"/>
</dbReference>
<dbReference type="CDD" id="cd01948">
    <property type="entry name" value="EAL"/>
    <property type="match status" value="1"/>
</dbReference>
<dbReference type="InterPro" id="IPR029787">
    <property type="entry name" value="Nucleotide_cyclase"/>
</dbReference>
<feature type="domain" description="EAL" evidence="1">
    <location>
        <begin position="367"/>
        <end position="620"/>
    </location>
</feature>
<proteinExistence type="predicted"/>
<dbReference type="PROSITE" id="PS50883">
    <property type="entry name" value="EAL"/>
    <property type="match status" value="1"/>
</dbReference>
<reference evidence="3 4" key="1">
    <citation type="submission" date="2019-09" db="EMBL/GenBank/DDBJ databases">
        <title>FDA dAtabase for Regulatory Grade micrObial Sequences (FDA-ARGOS): Supporting development and validation of Infectious Disease Dx tests.</title>
        <authorList>
            <person name="Sciortino C."/>
            <person name="Tallon L."/>
            <person name="Sadzewicz L."/>
            <person name="Vavikolanu K."/>
            <person name="Mehta A."/>
            <person name="Aluvathingal J."/>
            <person name="Nadendla S."/>
            <person name="Nandy P."/>
            <person name="Geyer C."/>
            <person name="Yan Y."/>
            <person name="Sichtig H."/>
        </authorList>
    </citation>
    <scope>NUCLEOTIDE SEQUENCE [LARGE SCALE GENOMIC DNA]</scope>
    <source>
        <strain evidence="3 4">FDAARGOS_664</strain>
    </source>
</reference>
<dbReference type="PANTHER" id="PTHR44757">
    <property type="entry name" value="DIGUANYLATE CYCLASE DGCP"/>
    <property type="match status" value="1"/>
</dbReference>
<dbReference type="InterPro" id="IPR043128">
    <property type="entry name" value="Rev_trsase/Diguanyl_cyclase"/>
</dbReference>